<dbReference type="SMART" id="SM00257">
    <property type="entry name" value="LysM"/>
    <property type="match status" value="1"/>
</dbReference>
<dbReference type="Proteomes" id="UP001063166">
    <property type="component" value="Unassembled WGS sequence"/>
</dbReference>
<dbReference type="Pfam" id="PF01476">
    <property type="entry name" value="LysM"/>
    <property type="match status" value="1"/>
</dbReference>
<feature type="transmembrane region" description="Helical" evidence="2">
    <location>
        <begin position="107"/>
        <end position="131"/>
    </location>
</feature>
<evidence type="ECO:0000256" key="2">
    <source>
        <dbReference type="SAM" id="Phobius"/>
    </source>
</evidence>
<evidence type="ECO:0000259" key="3">
    <source>
        <dbReference type="PROSITE" id="PS51782"/>
    </source>
</evidence>
<dbReference type="SUPFAM" id="SSF54106">
    <property type="entry name" value="LysM domain"/>
    <property type="match status" value="1"/>
</dbReference>
<keyword evidence="5" id="KW-1185">Reference proteome</keyword>
<dbReference type="InterPro" id="IPR036779">
    <property type="entry name" value="LysM_dom_sf"/>
</dbReference>
<keyword evidence="2" id="KW-0812">Transmembrane</keyword>
<dbReference type="AlphaFoldDB" id="A0A9P3PY08"/>
<proteinExistence type="predicted"/>
<dbReference type="Gene3D" id="3.10.350.10">
    <property type="entry name" value="LysM domain"/>
    <property type="match status" value="1"/>
</dbReference>
<gene>
    <name evidence="4" type="ORF">LshimejAT787_1401660</name>
</gene>
<dbReference type="CDD" id="cd00118">
    <property type="entry name" value="LysM"/>
    <property type="match status" value="1"/>
</dbReference>
<dbReference type="PROSITE" id="PS51782">
    <property type="entry name" value="LYSM"/>
    <property type="match status" value="1"/>
</dbReference>
<evidence type="ECO:0000313" key="4">
    <source>
        <dbReference type="EMBL" id="GLB43654.1"/>
    </source>
</evidence>
<keyword evidence="2" id="KW-0472">Membrane</keyword>
<evidence type="ECO:0000256" key="1">
    <source>
        <dbReference type="SAM" id="MobiDB-lite"/>
    </source>
</evidence>
<feature type="region of interest" description="Disordered" evidence="1">
    <location>
        <begin position="1"/>
        <end position="21"/>
    </location>
</feature>
<organism evidence="4 5">
    <name type="scientific">Lyophyllum shimeji</name>
    <name type="common">Hon-shimeji</name>
    <name type="synonym">Tricholoma shimeji</name>
    <dbReference type="NCBI Taxonomy" id="47721"/>
    <lineage>
        <taxon>Eukaryota</taxon>
        <taxon>Fungi</taxon>
        <taxon>Dikarya</taxon>
        <taxon>Basidiomycota</taxon>
        <taxon>Agaricomycotina</taxon>
        <taxon>Agaricomycetes</taxon>
        <taxon>Agaricomycetidae</taxon>
        <taxon>Agaricales</taxon>
        <taxon>Tricholomatineae</taxon>
        <taxon>Lyophyllaceae</taxon>
        <taxon>Lyophyllum</taxon>
    </lineage>
</organism>
<accession>A0A9P3PY08</accession>
<comment type="caution">
    <text evidence="4">The sequence shown here is derived from an EMBL/GenBank/DDBJ whole genome shotgun (WGS) entry which is preliminary data.</text>
</comment>
<evidence type="ECO:0000313" key="5">
    <source>
        <dbReference type="Proteomes" id="UP001063166"/>
    </source>
</evidence>
<feature type="region of interest" description="Disordered" evidence="1">
    <location>
        <begin position="48"/>
        <end position="86"/>
    </location>
</feature>
<keyword evidence="2" id="KW-1133">Transmembrane helix</keyword>
<name>A0A9P3PY08_LYOSH</name>
<feature type="domain" description="LysM" evidence="3">
    <location>
        <begin position="142"/>
        <end position="186"/>
    </location>
</feature>
<dbReference type="InterPro" id="IPR018392">
    <property type="entry name" value="LysM"/>
</dbReference>
<dbReference type="OrthoDB" id="2107166at2759"/>
<dbReference type="EMBL" id="BRPK01000014">
    <property type="protein sequence ID" value="GLB43654.1"/>
    <property type="molecule type" value="Genomic_DNA"/>
</dbReference>
<feature type="compositionally biased region" description="Basic and acidic residues" evidence="1">
    <location>
        <begin position="10"/>
        <end position="21"/>
    </location>
</feature>
<sequence length="201" mass="22293">MGRWTQYDEDDHRLPEGMKRTGYDADTGRYYFIDRDGSVWQGAEGAEFSEMTRVSDPPAASQDREDDEDIEAAPMPSRADGYQPLSVDPTHAARHHAFTPTSPYRTLFPFFLIIAVVLLLLWRVLLAPILASGPSACPRNATPYLVQPGDTCWEIAQKKGCTLEELRTMNRKVECAQLMPGMTLCLPSLVTTTPPGEGEGS</sequence>
<protein>
    <submittedName>
        <fullName evidence="4">Lysin motif containing protein</fullName>
    </submittedName>
</protein>
<reference evidence="4" key="1">
    <citation type="submission" date="2022-07" db="EMBL/GenBank/DDBJ databases">
        <title>The genome of Lyophyllum shimeji provides insight into the initial evolution of ectomycorrhizal fungal genome.</title>
        <authorList>
            <person name="Kobayashi Y."/>
            <person name="Shibata T."/>
            <person name="Hirakawa H."/>
            <person name="Shigenobu S."/>
            <person name="Nishiyama T."/>
            <person name="Yamada A."/>
            <person name="Hasebe M."/>
            <person name="Kawaguchi M."/>
        </authorList>
    </citation>
    <scope>NUCLEOTIDE SEQUENCE</scope>
    <source>
        <strain evidence="4">AT787</strain>
    </source>
</reference>